<feature type="region of interest" description="Disordered" evidence="2">
    <location>
        <begin position="107"/>
        <end position="131"/>
    </location>
</feature>
<dbReference type="Proteomes" id="UP001497623">
    <property type="component" value="Unassembled WGS sequence"/>
</dbReference>
<comment type="caution">
    <text evidence="3">The sequence shown here is derived from an EMBL/GenBank/DDBJ whole genome shotgun (WGS) entry which is preliminary data.</text>
</comment>
<dbReference type="EMBL" id="CAXKWB010017345">
    <property type="protein sequence ID" value="CAL4118631.1"/>
    <property type="molecule type" value="Genomic_DNA"/>
</dbReference>
<protein>
    <submittedName>
        <fullName evidence="3">Uncharacterized protein</fullName>
    </submittedName>
</protein>
<name>A0AAV2RB98_MEGNR</name>
<evidence type="ECO:0000256" key="2">
    <source>
        <dbReference type="SAM" id="MobiDB-lite"/>
    </source>
</evidence>
<evidence type="ECO:0000313" key="3">
    <source>
        <dbReference type="EMBL" id="CAL4118631.1"/>
    </source>
</evidence>
<evidence type="ECO:0000313" key="4">
    <source>
        <dbReference type="Proteomes" id="UP001497623"/>
    </source>
</evidence>
<accession>A0AAV2RB98</accession>
<feature type="coiled-coil region" evidence="1">
    <location>
        <begin position="34"/>
        <end position="90"/>
    </location>
</feature>
<keyword evidence="1" id="KW-0175">Coiled coil</keyword>
<keyword evidence="4" id="KW-1185">Reference proteome</keyword>
<organism evidence="3 4">
    <name type="scientific">Meganyctiphanes norvegica</name>
    <name type="common">Northern krill</name>
    <name type="synonym">Thysanopoda norvegica</name>
    <dbReference type="NCBI Taxonomy" id="48144"/>
    <lineage>
        <taxon>Eukaryota</taxon>
        <taxon>Metazoa</taxon>
        <taxon>Ecdysozoa</taxon>
        <taxon>Arthropoda</taxon>
        <taxon>Crustacea</taxon>
        <taxon>Multicrustacea</taxon>
        <taxon>Malacostraca</taxon>
        <taxon>Eumalacostraca</taxon>
        <taxon>Eucarida</taxon>
        <taxon>Euphausiacea</taxon>
        <taxon>Euphausiidae</taxon>
        <taxon>Meganyctiphanes</taxon>
    </lineage>
</organism>
<gene>
    <name evidence="3" type="ORF">MNOR_LOCUS21493</name>
</gene>
<sequence>MLMVNYIFPSRVRQHITSSSPELRTLESQLHQFYVNAENKAAIAEKALKEKKAEITEKKYMEFSEHLALEENLSHNLHKVDKRLKAMQNRRLQAGCNIAEYRTARGEPTSIQDSQPAVCKHGSVKGSGRRDASSLKKGIIGKKYLKNAPIIKRFLRK</sequence>
<evidence type="ECO:0000256" key="1">
    <source>
        <dbReference type="SAM" id="Coils"/>
    </source>
</evidence>
<reference evidence="3 4" key="1">
    <citation type="submission" date="2024-05" db="EMBL/GenBank/DDBJ databases">
        <authorList>
            <person name="Wallberg A."/>
        </authorList>
    </citation>
    <scope>NUCLEOTIDE SEQUENCE [LARGE SCALE GENOMIC DNA]</scope>
</reference>
<dbReference type="AlphaFoldDB" id="A0AAV2RB98"/>
<proteinExistence type="predicted"/>
<feature type="non-terminal residue" evidence="3">
    <location>
        <position position="157"/>
    </location>
</feature>